<evidence type="ECO:0000256" key="2">
    <source>
        <dbReference type="ARBA" id="ARBA00022982"/>
    </source>
</evidence>
<organism evidence="5 6">
    <name type="scientific">Glaciimonas immobilis</name>
    <dbReference type="NCBI Taxonomy" id="728004"/>
    <lineage>
        <taxon>Bacteria</taxon>
        <taxon>Pseudomonadati</taxon>
        <taxon>Pseudomonadota</taxon>
        <taxon>Betaproteobacteria</taxon>
        <taxon>Burkholderiales</taxon>
        <taxon>Oxalobacteraceae</taxon>
        <taxon>Glaciimonas</taxon>
    </lineage>
</organism>
<dbReference type="SUPFAM" id="SSF52467">
    <property type="entry name" value="DHS-like NAD/FAD-binding domain"/>
    <property type="match status" value="1"/>
</dbReference>
<reference evidence="5 6" key="1">
    <citation type="submission" date="2020-08" db="EMBL/GenBank/DDBJ databases">
        <title>Genomic Encyclopedia of Type Strains, Phase IV (KMG-IV): sequencing the most valuable type-strain genomes for metagenomic binning, comparative biology and taxonomic classification.</title>
        <authorList>
            <person name="Goeker M."/>
        </authorList>
    </citation>
    <scope>NUCLEOTIDE SEQUENCE [LARGE SCALE GENOMIC DNA]</scope>
    <source>
        <strain evidence="5 6">DSM 23240</strain>
    </source>
</reference>
<dbReference type="PANTHER" id="PTHR43153:SF1">
    <property type="entry name" value="ELECTRON TRANSFER FLAVOPROTEIN SUBUNIT ALPHA, MITOCHONDRIAL"/>
    <property type="match status" value="1"/>
</dbReference>
<dbReference type="GO" id="GO:0050660">
    <property type="term" value="F:flavin adenine dinucleotide binding"/>
    <property type="evidence" value="ECO:0007669"/>
    <property type="project" value="InterPro"/>
</dbReference>
<name>A0A840RPZ4_9BURK</name>
<dbReference type="InterPro" id="IPR001308">
    <property type="entry name" value="ETF_a/FixB"/>
</dbReference>
<comment type="cofactor">
    <cofactor evidence="3">
        <name>FAD</name>
        <dbReference type="ChEBI" id="CHEBI:57692"/>
    </cofactor>
    <text evidence="3">Binds 1 FAD per dimer.</text>
</comment>
<dbReference type="InterPro" id="IPR029035">
    <property type="entry name" value="DHS-like_NAD/FAD-binding_dom"/>
</dbReference>
<accession>A0A840RPZ4</accession>
<feature type="binding site" evidence="3">
    <location>
        <begin position="256"/>
        <end position="260"/>
    </location>
    <ligand>
        <name>FAD</name>
        <dbReference type="ChEBI" id="CHEBI:57692"/>
    </ligand>
</feature>
<dbReference type="PIRSF" id="PIRSF000089">
    <property type="entry name" value="Electra_flavoP_a"/>
    <property type="match status" value="1"/>
</dbReference>
<dbReference type="InterPro" id="IPR014729">
    <property type="entry name" value="Rossmann-like_a/b/a_fold"/>
</dbReference>
<keyword evidence="2" id="KW-0813">Transport</keyword>
<sequence>MTKANGILVIVELKQGKPSGPTCELLGLAALLAKDTGGKVFAAVFGSAIDAATQTLIAHGADIVYLADHPTLSEYQADAWVQSVAKITLQAVPAIVLLNHTATGADLAPRLAFRLGTMVAMGAIELAVKDSAFHITRPCYGNNAREVLSINTEPAIATVKAKTQEALVADYGRVGEVISVPIDIDPATLRTRVVDRQREVSEGVSLESATIIVAGGRGLGGPDGFRELEKLASQLGGAVGASRVACDLGWCPPSWQIGLTGKTVAPDLYIAVGISGASHHLAGIGAAKTIVSINSDPDAAMFDEARYGIVGDHKEVLPALVAEIHKMKSTVTSGGQFTQGVG</sequence>
<dbReference type="AlphaFoldDB" id="A0A840RPZ4"/>
<dbReference type="SUPFAM" id="SSF52402">
    <property type="entry name" value="Adenine nucleotide alpha hydrolases-like"/>
    <property type="match status" value="1"/>
</dbReference>
<evidence type="ECO:0000313" key="5">
    <source>
        <dbReference type="EMBL" id="MBB5199076.1"/>
    </source>
</evidence>
<feature type="binding site" evidence="3">
    <location>
        <begin position="242"/>
        <end position="243"/>
    </location>
    <ligand>
        <name>FAD</name>
        <dbReference type="ChEBI" id="CHEBI:57692"/>
    </ligand>
</feature>
<dbReference type="InterPro" id="IPR014730">
    <property type="entry name" value="ETF_a/b_N"/>
</dbReference>
<dbReference type="RefSeq" id="WP_168053438.1">
    <property type="nucleotide sequence ID" value="NZ_JAAOZT010000002.1"/>
</dbReference>
<evidence type="ECO:0000313" key="6">
    <source>
        <dbReference type="Proteomes" id="UP000571084"/>
    </source>
</evidence>
<dbReference type="Pfam" id="PF00766">
    <property type="entry name" value="ETF_alpha"/>
    <property type="match status" value="1"/>
</dbReference>
<gene>
    <name evidence="5" type="ORF">HNR39_000886</name>
</gene>
<evidence type="ECO:0000256" key="3">
    <source>
        <dbReference type="PIRSR" id="PIRSR000089-1"/>
    </source>
</evidence>
<feature type="domain" description="Electron transfer flavoprotein alpha/beta-subunit N-terminal" evidence="4">
    <location>
        <begin position="7"/>
        <end position="193"/>
    </location>
</feature>
<evidence type="ECO:0000256" key="1">
    <source>
        <dbReference type="ARBA" id="ARBA00005817"/>
    </source>
</evidence>
<dbReference type="Gene3D" id="3.40.50.620">
    <property type="entry name" value="HUPs"/>
    <property type="match status" value="1"/>
</dbReference>
<keyword evidence="2" id="KW-0249">Electron transport</keyword>
<protein>
    <submittedName>
        <fullName evidence="5">Electron transfer flavoprotein alpha subunit</fullName>
    </submittedName>
</protein>
<dbReference type="Proteomes" id="UP000571084">
    <property type="component" value="Unassembled WGS sequence"/>
</dbReference>
<proteinExistence type="inferred from homology"/>
<dbReference type="SMART" id="SM00893">
    <property type="entry name" value="ETF"/>
    <property type="match status" value="1"/>
</dbReference>
<comment type="caution">
    <text evidence="5">The sequence shown here is derived from an EMBL/GenBank/DDBJ whole genome shotgun (WGS) entry which is preliminary data.</text>
</comment>
<feature type="binding site" evidence="3">
    <location>
        <position position="294"/>
    </location>
    <ligand>
        <name>FAD</name>
        <dbReference type="ChEBI" id="CHEBI:57692"/>
    </ligand>
</feature>
<keyword evidence="3" id="KW-0285">Flavoprotein</keyword>
<evidence type="ECO:0000259" key="4">
    <source>
        <dbReference type="SMART" id="SM00893"/>
    </source>
</evidence>
<keyword evidence="3" id="KW-0274">FAD</keyword>
<dbReference type="EMBL" id="JACHHQ010000001">
    <property type="protein sequence ID" value="MBB5199076.1"/>
    <property type="molecule type" value="Genomic_DNA"/>
</dbReference>
<dbReference type="GO" id="GO:0009055">
    <property type="term" value="F:electron transfer activity"/>
    <property type="evidence" value="ECO:0007669"/>
    <property type="project" value="InterPro"/>
</dbReference>
<dbReference type="InterPro" id="IPR014731">
    <property type="entry name" value="ETF_asu_C"/>
</dbReference>
<dbReference type="Pfam" id="PF01012">
    <property type="entry name" value="ETF"/>
    <property type="match status" value="1"/>
</dbReference>
<dbReference type="GO" id="GO:0033539">
    <property type="term" value="P:fatty acid beta-oxidation using acyl-CoA dehydrogenase"/>
    <property type="evidence" value="ECO:0007669"/>
    <property type="project" value="TreeGrafter"/>
</dbReference>
<feature type="binding site" evidence="3">
    <location>
        <position position="217"/>
    </location>
    <ligand>
        <name>FAD</name>
        <dbReference type="ChEBI" id="CHEBI:57692"/>
    </ligand>
</feature>
<dbReference type="PANTHER" id="PTHR43153">
    <property type="entry name" value="ELECTRON TRANSFER FLAVOPROTEIN ALPHA"/>
    <property type="match status" value="1"/>
</dbReference>
<comment type="similarity">
    <text evidence="1">Belongs to the ETF alpha-subunit/FixB family.</text>
</comment>
<keyword evidence="6" id="KW-1185">Reference proteome</keyword>
<feature type="binding site" evidence="3">
    <location>
        <begin position="273"/>
        <end position="280"/>
    </location>
    <ligand>
        <name>FAD</name>
        <dbReference type="ChEBI" id="CHEBI:57692"/>
    </ligand>
</feature>
<dbReference type="Gene3D" id="3.40.50.1220">
    <property type="entry name" value="TPP-binding domain"/>
    <property type="match status" value="1"/>
</dbReference>